<evidence type="ECO:0000313" key="2">
    <source>
        <dbReference type="EMBL" id="EDS18699.1"/>
    </source>
</evidence>
<dbReference type="HOGENOM" id="CLU_705358_0_0_9"/>
<name>B0N4U7_9FIRM</name>
<keyword evidence="3" id="KW-1185">Reference proteome</keyword>
<dbReference type="Pfam" id="PF10592">
    <property type="entry name" value="AIPR"/>
    <property type="match status" value="1"/>
</dbReference>
<sequence length="397" mass="45471">MVLSREKETNMITKTFKVKANTFRKLDDPFENGKSKKYVFYVKTSDIPEGIPMATNPREQKLSSSVAKAIEESLCSNDGYFHLKNRGIVISAGKVIFNNKKEEVTIEFDDNALHGNIDGGHTYKIICEHKDDSKIDQYVQFEIMTGVEDIIEDLARARNTSVQVDEKSMAELANKFDPIKEGLEGMPFYNRIAFKQNQIEIDNTNGKNLKMIDAREIVAIINMFNIDRFDFKTHPTQAYSSKAKMLSIYLENPEHYRKFVNIAPDIFDLYDAIETEFADAYNEAGGRYGRKKYSGYKDGRIVGKSKFEQNELTYKIPDGLLYPVVAAFRTLVVDNNVTGKYEWYNGVDPIKIWKKCKVELVNKIMSFANSIGDNPNAVGKDQNIWDLAYMTVLFQKE</sequence>
<comment type="caution">
    <text evidence="2">The sequence shown here is derived from an EMBL/GenBank/DDBJ whole genome shotgun (WGS) entry which is preliminary data.</text>
</comment>
<reference evidence="2" key="1">
    <citation type="submission" date="2007-11" db="EMBL/GenBank/DDBJ databases">
        <authorList>
            <person name="Fulton L."/>
            <person name="Clifton S."/>
            <person name="Fulton B."/>
            <person name="Xu J."/>
            <person name="Minx P."/>
            <person name="Pepin K.H."/>
            <person name="Johnson M."/>
            <person name="Thiruvilangam P."/>
            <person name="Bhonagiri V."/>
            <person name="Nash W.E."/>
            <person name="Mardis E.R."/>
            <person name="Wilson R.K."/>
        </authorList>
    </citation>
    <scope>NUCLEOTIDE SEQUENCE [LARGE SCALE GENOMIC DNA]</scope>
    <source>
        <strain evidence="2">DSM 1402</strain>
    </source>
</reference>
<dbReference type="InterPro" id="IPR018891">
    <property type="entry name" value="AIPR_C"/>
</dbReference>
<dbReference type="EMBL" id="ABFX02000005">
    <property type="protein sequence ID" value="EDS18699.1"/>
    <property type="molecule type" value="Genomic_DNA"/>
</dbReference>
<feature type="domain" description="Abortive phage infection protein C-terminal" evidence="1">
    <location>
        <begin position="55"/>
        <end position="367"/>
    </location>
</feature>
<dbReference type="AlphaFoldDB" id="B0N4U7"/>
<evidence type="ECO:0000259" key="1">
    <source>
        <dbReference type="Pfam" id="PF10592"/>
    </source>
</evidence>
<proteinExistence type="predicted"/>
<reference evidence="2" key="2">
    <citation type="submission" date="2014-06" db="EMBL/GenBank/DDBJ databases">
        <title>Draft genome sequence of Clostridium ramosum(DSM 1402).</title>
        <authorList>
            <person name="Sudarsanam P."/>
            <person name="Ley R."/>
            <person name="Guruge J."/>
            <person name="Turnbaugh P.J."/>
            <person name="Mahowald M."/>
            <person name="Liep D."/>
            <person name="Gordon J."/>
        </authorList>
    </citation>
    <scope>NUCLEOTIDE SEQUENCE</scope>
    <source>
        <strain evidence="2">DSM 1402</strain>
    </source>
</reference>
<accession>B0N4U7</accession>
<dbReference type="eggNOG" id="ENOG502Z8B6">
    <property type="taxonomic scope" value="Bacteria"/>
</dbReference>
<evidence type="ECO:0000313" key="3">
    <source>
        <dbReference type="Proteomes" id="UP000005798"/>
    </source>
</evidence>
<organism evidence="2 3">
    <name type="scientific">Thomasclavelia ramosa DSM 1402</name>
    <dbReference type="NCBI Taxonomy" id="445974"/>
    <lineage>
        <taxon>Bacteria</taxon>
        <taxon>Bacillati</taxon>
        <taxon>Bacillota</taxon>
        <taxon>Erysipelotrichia</taxon>
        <taxon>Erysipelotrichales</taxon>
        <taxon>Coprobacillaceae</taxon>
        <taxon>Thomasclavelia</taxon>
    </lineage>
</organism>
<protein>
    <recommendedName>
        <fullName evidence="1">Abortive phage infection protein C-terminal domain-containing protein</fullName>
    </recommendedName>
</protein>
<gene>
    <name evidence="2" type="ORF">CLORAM_01648</name>
</gene>
<dbReference type="Proteomes" id="UP000005798">
    <property type="component" value="Unassembled WGS sequence"/>
</dbReference>